<organism evidence="2 3">
    <name type="scientific">Phlebiopsis gigantea (strain 11061_1 CR5-6)</name>
    <name type="common">White-rot fungus</name>
    <name type="synonym">Peniophora gigantea</name>
    <dbReference type="NCBI Taxonomy" id="745531"/>
    <lineage>
        <taxon>Eukaryota</taxon>
        <taxon>Fungi</taxon>
        <taxon>Dikarya</taxon>
        <taxon>Basidiomycota</taxon>
        <taxon>Agaricomycotina</taxon>
        <taxon>Agaricomycetes</taxon>
        <taxon>Polyporales</taxon>
        <taxon>Phanerochaetaceae</taxon>
        <taxon>Phlebiopsis</taxon>
    </lineage>
</organism>
<evidence type="ECO:0000313" key="3">
    <source>
        <dbReference type="Proteomes" id="UP000053257"/>
    </source>
</evidence>
<dbReference type="Proteomes" id="UP000053257">
    <property type="component" value="Unassembled WGS sequence"/>
</dbReference>
<dbReference type="HOGENOM" id="CLU_051530_2_0_1"/>
<dbReference type="EMBL" id="KN840492">
    <property type="protein sequence ID" value="KIP07701.1"/>
    <property type="molecule type" value="Genomic_DNA"/>
</dbReference>
<feature type="region of interest" description="Disordered" evidence="1">
    <location>
        <begin position="17"/>
        <end position="67"/>
    </location>
</feature>
<reference evidence="2 3" key="1">
    <citation type="journal article" date="2014" name="PLoS Genet.">
        <title>Analysis of the Phlebiopsis gigantea genome, transcriptome and secretome provides insight into its pioneer colonization strategies of wood.</title>
        <authorList>
            <person name="Hori C."/>
            <person name="Ishida T."/>
            <person name="Igarashi K."/>
            <person name="Samejima M."/>
            <person name="Suzuki H."/>
            <person name="Master E."/>
            <person name="Ferreira P."/>
            <person name="Ruiz-Duenas F.J."/>
            <person name="Held B."/>
            <person name="Canessa P."/>
            <person name="Larrondo L.F."/>
            <person name="Schmoll M."/>
            <person name="Druzhinina I.S."/>
            <person name="Kubicek C.P."/>
            <person name="Gaskell J.A."/>
            <person name="Kersten P."/>
            <person name="St John F."/>
            <person name="Glasner J."/>
            <person name="Sabat G."/>
            <person name="Splinter BonDurant S."/>
            <person name="Syed K."/>
            <person name="Yadav J."/>
            <person name="Mgbeahuruike A.C."/>
            <person name="Kovalchuk A."/>
            <person name="Asiegbu F.O."/>
            <person name="Lackner G."/>
            <person name="Hoffmeister D."/>
            <person name="Rencoret J."/>
            <person name="Gutierrez A."/>
            <person name="Sun H."/>
            <person name="Lindquist E."/>
            <person name="Barry K."/>
            <person name="Riley R."/>
            <person name="Grigoriev I.V."/>
            <person name="Henrissat B."/>
            <person name="Kues U."/>
            <person name="Berka R.M."/>
            <person name="Martinez A.T."/>
            <person name="Covert S.F."/>
            <person name="Blanchette R.A."/>
            <person name="Cullen D."/>
        </authorList>
    </citation>
    <scope>NUCLEOTIDE SEQUENCE [LARGE SCALE GENOMIC DNA]</scope>
    <source>
        <strain evidence="2 3">11061_1 CR5-6</strain>
    </source>
</reference>
<evidence type="ECO:0008006" key="4">
    <source>
        <dbReference type="Google" id="ProtNLM"/>
    </source>
</evidence>
<dbReference type="STRING" id="745531.A0A0C3RZC7"/>
<feature type="compositionally biased region" description="Pro residues" evidence="1">
    <location>
        <begin position="45"/>
        <end position="56"/>
    </location>
</feature>
<evidence type="ECO:0000313" key="2">
    <source>
        <dbReference type="EMBL" id="KIP07701.1"/>
    </source>
</evidence>
<sequence>MEPSEWLEFVNEPLLRVPSSDPQMAPSPPPEKPVAAKTLAQRPIIAPPTPPIPTPPESHAGSPIDEADEPTILSVSTTFYPGAGLAPSLPDIVLLSSDTVFFYVHSPVLLRESSNRLNALLPPPEELASQPPDGVGPVVPLPEPSTTLNLVLHTMYGLSCLHYSPSSATLNAGVDALAKYGVDLKQHIRPGTPLFEHLLGQSPAAPLDFYATAGHHNLWELAAAISPHLLHFPLSDLDDDIDNRMGAFYLKKLFFLHLGRVDALKRLLLPAPQGHPATPECDFLEQKKLTRAWALAAAYLTWDARPDLSPTAIELALRPLGDHLSCEICQTSLHERVKQLTVQWSLVKRTI</sequence>
<gene>
    <name evidence="2" type="ORF">PHLGIDRAFT_127472</name>
</gene>
<name>A0A0C3RZC7_PHLG1</name>
<accession>A0A0C3RZC7</accession>
<keyword evidence="3" id="KW-1185">Reference proteome</keyword>
<dbReference type="AlphaFoldDB" id="A0A0C3RZC7"/>
<evidence type="ECO:0000256" key="1">
    <source>
        <dbReference type="SAM" id="MobiDB-lite"/>
    </source>
</evidence>
<proteinExistence type="predicted"/>
<protein>
    <recommendedName>
        <fullName evidence="4">BTB domain-containing protein</fullName>
    </recommendedName>
</protein>
<dbReference type="OrthoDB" id="3265815at2759"/>